<dbReference type="Pfam" id="PF12906">
    <property type="entry name" value="RINGv"/>
    <property type="match status" value="1"/>
</dbReference>
<dbReference type="InterPro" id="IPR011016">
    <property type="entry name" value="Znf_RING-CH"/>
</dbReference>
<accession>G7L1D8</accession>
<dbReference type="SUPFAM" id="SSF57850">
    <property type="entry name" value="RING/U-box"/>
    <property type="match status" value="1"/>
</dbReference>
<dbReference type="EMBL" id="CM001223">
    <property type="protein sequence ID" value="AES80007.2"/>
    <property type="molecule type" value="Genomic_DNA"/>
</dbReference>
<dbReference type="HOGENOM" id="CLU_039981_2_1_1"/>
<evidence type="ECO:0000259" key="6">
    <source>
        <dbReference type="PROSITE" id="PS50089"/>
    </source>
</evidence>
<evidence type="ECO:0000313" key="8">
    <source>
        <dbReference type="EMBL" id="AES80007.2"/>
    </source>
</evidence>
<dbReference type="STRING" id="3880.G7L1D8"/>
<keyword evidence="3" id="KW-0862">Zinc</keyword>
<reference evidence="8 10" key="1">
    <citation type="journal article" date="2011" name="Nature">
        <title>The Medicago genome provides insight into the evolution of rhizobial symbioses.</title>
        <authorList>
            <person name="Young N.D."/>
            <person name="Debelle F."/>
            <person name="Oldroyd G.E."/>
            <person name="Geurts R."/>
            <person name="Cannon S.B."/>
            <person name="Udvardi M.K."/>
            <person name="Benedito V.A."/>
            <person name="Mayer K.F."/>
            <person name="Gouzy J."/>
            <person name="Schoof H."/>
            <person name="Van de Peer Y."/>
            <person name="Proost S."/>
            <person name="Cook D.R."/>
            <person name="Meyers B.C."/>
            <person name="Spannagl M."/>
            <person name="Cheung F."/>
            <person name="De Mita S."/>
            <person name="Krishnakumar V."/>
            <person name="Gundlach H."/>
            <person name="Zhou S."/>
            <person name="Mudge J."/>
            <person name="Bharti A.K."/>
            <person name="Murray J.D."/>
            <person name="Naoumkina M.A."/>
            <person name="Rosen B."/>
            <person name="Silverstein K.A."/>
            <person name="Tang H."/>
            <person name="Rombauts S."/>
            <person name="Zhao P.X."/>
            <person name="Zhou P."/>
            <person name="Barbe V."/>
            <person name="Bardou P."/>
            <person name="Bechner M."/>
            <person name="Bellec A."/>
            <person name="Berger A."/>
            <person name="Berges H."/>
            <person name="Bidwell S."/>
            <person name="Bisseling T."/>
            <person name="Choisne N."/>
            <person name="Couloux A."/>
            <person name="Denny R."/>
            <person name="Deshpande S."/>
            <person name="Dai X."/>
            <person name="Doyle J.J."/>
            <person name="Dudez A.M."/>
            <person name="Farmer A.D."/>
            <person name="Fouteau S."/>
            <person name="Franken C."/>
            <person name="Gibelin C."/>
            <person name="Gish J."/>
            <person name="Goldstein S."/>
            <person name="Gonzalez A.J."/>
            <person name="Green P.J."/>
            <person name="Hallab A."/>
            <person name="Hartog M."/>
            <person name="Hua A."/>
            <person name="Humphray S.J."/>
            <person name="Jeong D.H."/>
            <person name="Jing Y."/>
            <person name="Jocker A."/>
            <person name="Kenton S.M."/>
            <person name="Kim D.J."/>
            <person name="Klee K."/>
            <person name="Lai H."/>
            <person name="Lang C."/>
            <person name="Lin S."/>
            <person name="Macmil S.L."/>
            <person name="Magdelenat G."/>
            <person name="Matthews L."/>
            <person name="McCorrison J."/>
            <person name="Monaghan E.L."/>
            <person name="Mun J.H."/>
            <person name="Najar F.Z."/>
            <person name="Nicholson C."/>
            <person name="Noirot C."/>
            <person name="O'Bleness M."/>
            <person name="Paule C.R."/>
            <person name="Poulain J."/>
            <person name="Prion F."/>
            <person name="Qin B."/>
            <person name="Qu C."/>
            <person name="Retzel E.F."/>
            <person name="Riddle C."/>
            <person name="Sallet E."/>
            <person name="Samain S."/>
            <person name="Samson N."/>
            <person name="Sanders I."/>
            <person name="Saurat O."/>
            <person name="Scarpelli C."/>
            <person name="Schiex T."/>
            <person name="Segurens B."/>
            <person name="Severin A.J."/>
            <person name="Sherrier D.J."/>
            <person name="Shi R."/>
            <person name="Sims S."/>
            <person name="Singer S.R."/>
            <person name="Sinharoy S."/>
            <person name="Sterck L."/>
            <person name="Viollet A."/>
            <person name="Wang B.B."/>
            <person name="Wang K."/>
            <person name="Wang M."/>
            <person name="Wang X."/>
            <person name="Warfsmann J."/>
            <person name="Weissenbach J."/>
            <person name="White D.D."/>
            <person name="White J.D."/>
            <person name="Wiley G.B."/>
            <person name="Wincker P."/>
            <person name="Xing Y."/>
            <person name="Yang L."/>
            <person name="Yao Z."/>
            <person name="Ying F."/>
            <person name="Zhai J."/>
            <person name="Zhou L."/>
            <person name="Zuber A."/>
            <person name="Denarie J."/>
            <person name="Dixon R.A."/>
            <person name="May G.D."/>
            <person name="Schwartz D.C."/>
            <person name="Rogers J."/>
            <person name="Quetier F."/>
            <person name="Town C.D."/>
            <person name="Roe B.A."/>
        </authorList>
    </citation>
    <scope>NUCLEOTIDE SEQUENCE [LARGE SCALE GENOMIC DNA]</scope>
    <source>
        <strain evidence="8">A17</strain>
        <strain evidence="9 10">cv. Jemalong A17</strain>
    </source>
</reference>
<sequence>MMSAEITETSEQDQITPVPVEVSTNEEITEEAAVCRICLDVFDERNIFQMECSCKGDQRLVHEECLIKWFSTKGNKKCDVCLTEVQNLPANLVHVSRSVQLRNIQLSAWQKFVVLVLISTIGYFNFLVDLLLEGNLAFHQKLLHSSVFERRHPVENECPDPKTRSIIIPAAVSFTLSLLASVFAFFLAIREYMALYALLEFGLVDVTLRLFYTLLHLAPIYSVPLSSVLGFGIAMGINYLYIRHANRRLQVSTNDIPV</sequence>
<proteinExistence type="predicted"/>
<keyword evidence="10" id="KW-1185">Reference proteome</keyword>
<evidence type="ECO:0000313" key="10">
    <source>
        <dbReference type="Proteomes" id="UP000002051"/>
    </source>
</evidence>
<dbReference type="PROSITE" id="PS50089">
    <property type="entry name" value="ZF_RING_2"/>
    <property type="match status" value="1"/>
</dbReference>
<dbReference type="PANTHER" id="PTHR46158:SF11">
    <property type="entry name" value="ZINC FINGER PROTEIN"/>
    <property type="match status" value="1"/>
</dbReference>
<dbReference type="AlphaFoldDB" id="G7L1D8"/>
<evidence type="ECO:0000256" key="1">
    <source>
        <dbReference type="ARBA" id="ARBA00022723"/>
    </source>
</evidence>
<evidence type="ECO:0000256" key="3">
    <source>
        <dbReference type="ARBA" id="ARBA00022833"/>
    </source>
</evidence>
<dbReference type="GO" id="GO:0008270">
    <property type="term" value="F:zinc ion binding"/>
    <property type="evidence" value="ECO:0007669"/>
    <property type="project" value="UniProtKB-KW"/>
</dbReference>
<dbReference type="PaxDb" id="3880-AES80007"/>
<evidence type="ECO:0000256" key="5">
    <source>
        <dbReference type="SAM" id="Phobius"/>
    </source>
</evidence>
<keyword evidence="5" id="KW-0812">Transmembrane</keyword>
<keyword evidence="1" id="KW-0479">Metal-binding</keyword>
<keyword evidence="5" id="KW-1133">Transmembrane helix</keyword>
<gene>
    <name evidence="8" type="ordered locus">MTR_7g075700</name>
</gene>
<organism evidence="8 10">
    <name type="scientific">Medicago truncatula</name>
    <name type="common">Barrel medic</name>
    <name type="synonym">Medicago tribuloides</name>
    <dbReference type="NCBI Taxonomy" id="3880"/>
    <lineage>
        <taxon>Eukaryota</taxon>
        <taxon>Viridiplantae</taxon>
        <taxon>Streptophyta</taxon>
        <taxon>Embryophyta</taxon>
        <taxon>Tracheophyta</taxon>
        <taxon>Spermatophyta</taxon>
        <taxon>Magnoliopsida</taxon>
        <taxon>eudicotyledons</taxon>
        <taxon>Gunneridae</taxon>
        <taxon>Pentapetalae</taxon>
        <taxon>rosids</taxon>
        <taxon>fabids</taxon>
        <taxon>Fabales</taxon>
        <taxon>Fabaceae</taxon>
        <taxon>Papilionoideae</taxon>
        <taxon>50 kb inversion clade</taxon>
        <taxon>NPAAA clade</taxon>
        <taxon>Hologalegina</taxon>
        <taxon>IRL clade</taxon>
        <taxon>Trifolieae</taxon>
        <taxon>Medicago</taxon>
    </lineage>
</organism>
<dbReference type="Gene3D" id="3.30.40.10">
    <property type="entry name" value="Zinc/RING finger domain, C3HC4 (zinc finger)"/>
    <property type="match status" value="1"/>
</dbReference>
<feature type="transmembrane region" description="Helical" evidence="5">
    <location>
        <begin position="112"/>
        <end position="132"/>
    </location>
</feature>
<evidence type="ECO:0000256" key="2">
    <source>
        <dbReference type="ARBA" id="ARBA00022771"/>
    </source>
</evidence>
<feature type="transmembrane region" description="Helical" evidence="5">
    <location>
        <begin position="221"/>
        <end position="242"/>
    </location>
</feature>
<dbReference type="EnsemblPlants" id="AES80007">
    <property type="protein sequence ID" value="AES80007"/>
    <property type="gene ID" value="MTR_7g075700"/>
</dbReference>
<feature type="domain" description="RING-CH-type" evidence="7">
    <location>
        <begin position="27"/>
        <end position="88"/>
    </location>
</feature>
<dbReference type="Proteomes" id="UP000002051">
    <property type="component" value="Unassembled WGS sequence"/>
</dbReference>
<feature type="domain" description="RING-type" evidence="6">
    <location>
        <begin position="35"/>
        <end position="81"/>
    </location>
</feature>
<keyword evidence="5" id="KW-0472">Membrane</keyword>
<accession>A0A0C3W8Q7</accession>
<dbReference type="PANTHER" id="PTHR46158">
    <property type="entry name" value="OS02G0165000 PROTEIN"/>
    <property type="match status" value="1"/>
</dbReference>
<reference evidence="8 10" key="2">
    <citation type="journal article" date="2014" name="BMC Genomics">
        <title>An improved genome release (version Mt4.0) for the model legume Medicago truncatula.</title>
        <authorList>
            <person name="Tang H."/>
            <person name="Krishnakumar V."/>
            <person name="Bidwell S."/>
            <person name="Rosen B."/>
            <person name="Chan A."/>
            <person name="Zhou S."/>
            <person name="Gentzbittel L."/>
            <person name="Childs K.L."/>
            <person name="Yandell M."/>
            <person name="Gundlach H."/>
            <person name="Mayer K.F."/>
            <person name="Schwartz D.C."/>
            <person name="Town C.D."/>
        </authorList>
    </citation>
    <scope>GENOME REANNOTATION</scope>
    <source>
        <strain evidence="9 10">cv. Jemalong A17</strain>
    </source>
</reference>
<feature type="transmembrane region" description="Helical" evidence="5">
    <location>
        <begin position="195"/>
        <end position="215"/>
    </location>
</feature>
<reference evidence="9" key="3">
    <citation type="submission" date="2015-04" db="UniProtKB">
        <authorList>
            <consortium name="EnsemblPlants"/>
        </authorList>
    </citation>
    <scope>IDENTIFICATION</scope>
    <source>
        <strain evidence="9">cv. Jemalong A17</strain>
    </source>
</reference>
<protein>
    <submittedName>
        <fullName evidence="8">Zinc finger protein</fullName>
    </submittedName>
</protein>
<evidence type="ECO:0000313" key="9">
    <source>
        <dbReference type="EnsemblPlants" id="AES80007"/>
    </source>
</evidence>
<dbReference type="InterPro" id="IPR001841">
    <property type="entry name" value="Znf_RING"/>
</dbReference>
<evidence type="ECO:0000259" key="7">
    <source>
        <dbReference type="PROSITE" id="PS51292"/>
    </source>
</evidence>
<evidence type="ECO:0000256" key="4">
    <source>
        <dbReference type="PROSITE-ProRule" id="PRU00175"/>
    </source>
</evidence>
<dbReference type="SMART" id="SM00744">
    <property type="entry name" value="RINGv"/>
    <property type="match status" value="1"/>
</dbReference>
<dbReference type="CDD" id="cd16495">
    <property type="entry name" value="RING_CH-C4HC3_MARCH"/>
    <property type="match status" value="1"/>
</dbReference>
<dbReference type="PROSITE" id="PS51292">
    <property type="entry name" value="ZF_RING_CH"/>
    <property type="match status" value="1"/>
</dbReference>
<name>G7L1D8_MEDTR</name>
<dbReference type="eggNOG" id="KOG1609">
    <property type="taxonomic scope" value="Eukaryota"/>
</dbReference>
<dbReference type="InterPro" id="IPR013083">
    <property type="entry name" value="Znf_RING/FYVE/PHD"/>
</dbReference>
<keyword evidence="2 4" id="KW-0863">Zinc-finger</keyword>
<feature type="transmembrane region" description="Helical" evidence="5">
    <location>
        <begin position="166"/>
        <end position="188"/>
    </location>
</feature>